<dbReference type="GO" id="GO:0012505">
    <property type="term" value="C:endomembrane system"/>
    <property type="evidence" value="ECO:0007669"/>
    <property type="project" value="TreeGrafter"/>
</dbReference>
<dbReference type="PANTHER" id="PTHR10281:SF76">
    <property type="entry name" value="CALCUTTA CUP-RELATED"/>
    <property type="match status" value="1"/>
</dbReference>
<dbReference type="GO" id="GO:0016020">
    <property type="term" value="C:membrane"/>
    <property type="evidence" value="ECO:0007669"/>
    <property type="project" value="TreeGrafter"/>
</dbReference>
<gene>
    <name evidence="3" type="ORF">BSTOLATCC_MIC58007</name>
</gene>
<feature type="domain" description="Cytochrome b5 heme-binding" evidence="2">
    <location>
        <begin position="36"/>
        <end position="131"/>
    </location>
</feature>
<dbReference type="PANTHER" id="PTHR10281">
    <property type="entry name" value="MEMBRANE-ASSOCIATED PROGESTERONE RECEPTOR COMPONENT-RELATED"/>
    <property type="match status" value="1"/>
</dbReference>
<dbReference type="SUPFAM" id="SSF55856">
    <property type="entry name" value="Cytochrome b5-like heme/steroid binding domain"/>
    <property type="match status" value="1"/>
</dbReference>
<evidence type="ECO:0000256" key="1">
    <source>
        <dbReference type="ARBA" id="ARBA00038357"/>
    </source>
</evidence>
<sequence length="133" mass="15476">MEWSSNILVFILLSFLIFYLKRFPKILSSKLSGNSFTLIQLSKFDGRENLIYIGCNDKVFNVTNLPKFSPGGKYEFLVGRDATMLFAKEEIDGKYINAKHEKLSEEEEGRLQNWEKYFMMLKRCEVVGKLALD</sequence>
<dbReference type="InterPro" id="IPR001199">
    <property type="entry name" value="Cyt_B5-like_heme/steroid-bd"/>
</dbReference>
<proteinExistence type="inferred from homology"/>
<name>A0AAU9K5J3_9CILI</name>
<dbReference type="AlphaFoldDB" id="A0AAU9K5J3"/>
<evidence type="ECO:0000313" key="3">
    <source>
        <dbReference type="EMBL" id="CAG9333188.1"/>
    </source>
</evidence>
<dbReference type="InterPro" id="IPR050577">
    <property type="entry name" value="MAPR/NEUFC/NENF-like"/>
</dbReference>
<accession>A0AAU9K5J3</accession>
<protein>
    <recommendedName>
        <fullName evidence="2">Cytochrome b5 heme-binding domain-containing protein</fullName>
    </recommendedName>
</protein>
<dbReference type="InterPro" id="IPR036400">
    <property type="entry name" value="Cyt_B5-like_heme/steroid_sf"/>
</dbReference>
<dbReference type="Gene3D" id="3.10.120.10">
    <property type="entry name" value="Cytochrome b5-like heme/steroid binding domain"/>
    <property type="match status" value="1"/>
</dbReference>
<dbReference type="Proteomes" id="UP001162131">
    <property type="component" value="Unassembled WGS sequence"/>
</dbReference>
<comment type="similarity">
    <text evidence="1">Belongs to the cytochrome b5 family. MAPR subfamily.</text>
</comment>
<keyword evidence="4" id="KW-1185">Reference proteome</keyword>
<organism evidence="3 4">
    <name type="scientific">Blepharisma stoltei</name>
    <dbReference type="NCBI Taxonomy" id="1481888"/>
    <lineage>
        <taxon>Eukaryota</taxon>
        <taxon>Sar</taxon>
        <taxon>Alveolata</taxon>
        <taxon>Ciliophora</taxon>
        <taxon>Postciliodesmatophora</taxon>
        <taxon>Heterotrichea</taxon>
        <taxon>Heterotrichida</taxon>
        <taxon>Blepharismidae</taxon>
        <taxon>Blepharisma</taxon>
    </lineage>
</organism>
<dbReference type="SMART" id="SM01117">
    <property type="entry name" value="Cyt-b5"/>
    <property type="match status" value="1"/>
</dbReference>
<dbReference type="Pfam" id="PF00173">
    <property type="entry name" value="Cyt-b5"/>
    <property type="match status" value="1"/>
</dbReference>
<dbReference type="EMBL" id="CAJZBQ010000056">
    <property type="protein sequence ID" value="CAG9333188.1"/>
    <property type="molecule type" value="Genomic_DNA"/>
</dbReference>
<evidence type="ECO:0000313" key="4">
    <source>
        <dbReference type="Proteomes" id="UP001162131"/>
    </source>
</evidence>
<comment type="caution">
    <text evidence="3">The sequence shown here is derived from an EMBL/GenBank/DDBJ whole genome shotgun (WGS) entry which is preliminary data.</text>
</comment>
<reference evidence="3" key="1">
    <citation type="submission" date="2021-09" db="EMBL/GenBank/DDBJ databases">
        <authorList>
            <consortium name="AG Swart"/>
            <person name="Singh M."/>
            <person name="Singh A."/>
            <person name="Seah K."/>
            <person name="Emmerich C."/>
        </authorList>
    </citation>
    <scope>NUCLEOTIDE SEQUENCE</scope>
    <source>
        <strain evidence="3">ATCC30299</strain>
    </source>
</reference>
<evidence type="ECO:0000259" key="2">
    <source>
        <dbReference type="SMART" id="SM01117"/>
    </source>
</evidence>